<feature type="region of interest" description="Disordered" evidence="8">
    <location>
        <begin position="244"/>
        <end position="314"/>
    </location>
</feature>
<keyword evidence="3 7" id="KW-0863">Zinc-finger</keyword>
<dbReference type="PROSITE" id="PS51083">
    <property type="entry name" value="ZF_HIT"/>
    <property type="match status" value="1"/>
</dbReference>
<dbReference type="Proteomes" id="UP000695022">
    <property type="component" value="Unplaced"/>
</dbReference>
<comment type="function">
    <text evidence="5">Required for box C/D snoRNAs accumulation involved in snoRNA processing, snoRNA transport to the nucleolus and ribosome biogenesis.</text>
</comment>
<reference evidence="11" key="1">
    <citation type="submission" date="2025-08" db="UniProtKB">
        <authorList>
            <consortium name="RefSeq"/>
        </authorList>
    </citation>
    <scope>IDENTIFICATION</scope>
</reference>
<keyword evidence="1" id="KW-0597">Phosphoprotein</keyword>
<evidence type="ECO:0000256" key="3">
    <source>
        <dbReference type="ARBA" id="ARBA00022771"/>
    </source>
</evidence>
<dbReference type="PANTHER" id="PTHR13483">
    <property type="entry name" value="BOX C_D SNORNA PROTEIN 1-RELATED"/>
    <property type="match status" value="1"/>
</dbReference>
<evidence type="ECO:0000256" key="1">
    <source>
        <dbReference type="ARBA" id="ARBA00022553"/>
    </source>
</evidence>
<accession>A0ABM1FC66</accession>
<keyword evidence="2" id="KW-0479">Metal-binding</keyword>
<dbReference type="CDD" id="cd23023">
    <property type="entry name" value="zf-HIT_BCD1"/>
    <property type="match status" value="1"/>
</dbReference>
<organism evidence="10 11">
    <name type="scientific">Priapulus caudatus</name>
    <name type="common">Priapulid worm</name>
    <dbReference type="NCBI Taxonomy" id="37621"/>
    <lineage>
        <taxon>Eukaryota</taxon>
        <taxon>Metazoa</taxon>
        <taxon>Ecdysozoa</taxon>
        <taxon>Scalidophora</taxon>
        <taxon>Priapulida</taxon>
        <taxon>Priapulimorpha</taxon>
        <taxon>Priapulimorphida</taxon>
        <taxon>Priapulidae</taxon>
        <taxon>Priapulus</taxon>
    </lineage>
</organism>
<dbReference type="Pfam" id="PF25790">
    <property type="entry name" value="BCD1"/>
    <property type="match status" value="1"/>
</dbReference>
<comment type="similarity">
    <text evidence="6">Belongs to the BCD1 family.</text>
</comment>
<protein>
    <submittedName>
        <fullName evidence="11">Box C/D snoRNA protein 1-like</fullName>
    </submittedName>
</protein>
<dbReference type="PANTHER" id="PTHR13483:SF3">
    <property type="entry name" value="BOX C_D SNORNA PROTEIN 1"/>
    <property type="match status" value="1"/>
</dbReference>
<evidence type="ECO:0000256" key="8">
    <source>
        <dbReference type="SAM" id="MobiDB-lite"/>
    </source>
</evidence>
<dbReference type="InterPro" id="IPR051639">
    <property type="entry name" value="BCD1"/>
</dbReference>
<dbReference type="Gene3D" id="3.30.60.190">
    <property type="match status" value="1"/>
</dbReference>
<gene>
    <name evidence="11" type="primary">LOC106821660</name>
</gene>
<keyword evidence="4" id="KW-0862">Zinc</keyword>
<dbReference type="GeneID" id="106821660"/>
<evidence type="ECO:0000256" key="6">
    <source>
        <dbReference type="ARBA" id="ARBA00049654"/>
    </source>
</evidence>
<evidence type="ECO:0000313" key="11">
    <source>
        <dbReference type="RefSeq" id="XP_014682037.1"/>
    </source>
</evidence>
<evidence type="ECO:0000256" key="7">
    <source>
        <dbReference type="PROSITE-ProRule" id="PRU00453"/>
    </source>
</evidence>
<keyword evidence="10" id="KW-1185">Reference proteome</keyword>
<evidence type="ECO:0000256" key="4">
    <source>
        <dbReference type="ARBA" id="ARBA00022833"/>
    </source>
</evidence>
<evidence type="ECO:0000256" key="2">
    <source>
        <dbReference type="ARBA" id="ARBA00022723"/>
    </source>
</evidence>
<proteinExistence type="inferred from homology"/>
<dbReference type="Pfam" id="PF04438">
    <property type="entry name" value="zf-HIT"/>
    <property type="match status" value="1"/>
</dbReference>
<feature type="domain" description="HIT-type" evidence="9">
    <location>
        <begin position="7"/>
        <end position="41"/>
    </location>
</feature>
<evidence type="ECO:0000313" key="10">
    <source>
        <dbReference type="Proteomes" id="UP000695022"/>
    </source>
</evidence>
<dbReference type="SUPFAM" id="SSF144232">
    <property type="entry name" value="HIT/MYND zinc finger-like"/>
    <property type="match status" value="1"/>
</dbReference>
<sequence length="314" mass="35012">MVAKNQCEVCESSTTKYCCPACETRTCSLPCVNAHKELSGCTGRRDRTKYVPTSDMGDLTLLSDYRFLEEVDRTVDNGVRSEQARRRDYTLFMHKMTQKARIRGIDLRLMPSSFSRRRGNATFYHARADAFFWQLELVFPAAGAAAGFTERKLHESTHLSDVLGKYLGTAADMELSGRLRAAYGDRRPADVVVLMAAEGAQRQRYHRLAVSHSLAENLRGKTVVEFPKLYVVLPQCAHEYPDVAGGGPSTHVKEREGEATNPSSKRVKLETNSEGNVDQDVQNLPASVGPHKEQHNCVDDSVKEEGEVSDKDEP</sequence>
<feature type="compositionally biased region" description="Basic and acidic residues" evidence="8">
    <location>
        <begin position="290"/>
        <end position="314"/>
    </location>
</feature>
<dbReference type="InterPro" id="IPR057721">
    <property type="entry name" value="BCD1_alpha/beta"/>
</dbReference>
<dbReference type="InterPro" id="IPR007529">
    <property type="entry name" value="Znf_HIT"/>
</dbReference>
<feature type="compositionally biased region" description="Polar residues" evidence="8">
    <location>
        <begin position="260"/>
        <end position="285"/>
    </location>
</feature>
<evidence type="ECO:0000256" key="5">
    <source>
        <dbReference type="ARBA" id="ARBA00049598"/>
    </source>
</evidence>
<dbReference type="RefSeq" id="XP_014682037.1">
    <property type="nucleotide sequence ID" value="XM_014826551.1"/>
</dbReference>
<evidence type="ECO:0000259" key="9">
    <source>
        <dbReference type="PROSITE" id="PS51083"/>
    </source>
</evidence>
<name>A0ABM1FC66_PRICU</name>